<dbReference type="KEGG" id="wjo:FOL01_0545"/>
<dbReference type="Pfam" id="PF09586">
    <property type="entry name" value="YfhO"/>
    <property type="match status" value="1"/>
</dbReference>
<keyword evidence="1" id="KW-0472">Membrane</keyword>
<dbReference type="RefSeq" id="WP_075269260.1">
    <property type="nucleotide sequence ID" value="NZ_CP014332.1"/>
</dbReference>
<keyword evidence="1" id="KW-0812">Transmembrane</keyword>
<gene>
    <name evidence="2" type="ORF">FOL01_0545</name>
</gene>
<keyword evidence="1" id="KW-1133">Transmembrane helix</keyword>
<sequence>MHPWLKWSNRPVIIYTILFGILSMFIFAPYYFTDTSLIWQSDGIAQHFPALVHWQEDLKNIVHNHTLPTNWQWQIGLGADYYQTFSYYTLGDIFSYGAVLVSKAHLIAYYNWMVIVRLYLAGITFLLTAQHWFKNRPTWHYQIAVFGYIFSGYTAFSAFEHPFFINPLIIFPLLILALDIALSKQKYSFLTIVLFWTLWNNFYFAFMMMIGLGIYCLGYHIKKQSWPSWRTFIKTLLSGLIASLLAAPLLLPSVDAVLNSARSNSSIANGLTVYPAYYYFSLPGNLIANQATPSFWLTGGFTAISIMAIVFGLRRWQQYRLFNYLWLASLISLCFPIFAAIFNGGSSPSNRWLFLLSLPISLMVLHLMAQLHTLNKQDYLSFFITGVLASLSLFVISNFNLNSRYGMMIALYFASLALLWLMQSNVTLKPVWLVLLVMFNAFFLVTRNHTSNTNPKATDLLPNQVVKQLLHQQNNYKNQNDKQISRSYVDNQLNNATGIAPATNLPLLSRLNNVESYWSLQSGSVSHGLAPLGISSSNPNDITGDLDSRNIISNVLGVSDRYENPDTLTPNSYQTQTNQIVNGQTINHSENAYPLVYLPDYYLSQKYYNTLSPTEKEASMADSVVLPGHSSSDKSKFSQKVATGLIRTDLTKKAKKKQHITYKTNTDWLPEGFYLSPSKTLKGTELHLEISNIHFKPYHLKQQQQVALNQYRYQHTQDARNAQNLIDRQYNEQAFTWNWYKKNFSGIGKEINNYTISTNYNGINNTFTQTGKSNLSFYNPKKNITLNLGQANSVNKETFIPLSFDKVGQYDFDLQVKAIPTGKSFNKVAKHMKQTAPSYTLDDNQLSTSVTVDKPRILATTIPYSHGWTAKGTHANLINLGNGFIGIPLTAGKNNINLSYHTPGGHLGKVSFFIGLLIICLTFIVRLFKRLVMSQK</sequence>
<feature type="transmembrane region" description="Helical" evidence="1">
    <location>
        <begin position="85"/>
        <end position="102"/>
    </location>
</feature>
<evidence type="ECO:0000256" key="1">
    <source>
        <dbReference type="SAM" id="Phobius"/>
    </source>
</evidence>
<feature type="transmembrane region" description="Helical" evidence="1">
    <location>
        <begin position="380"/>
        <end position="399"/>
    </location>
</feature>
<protein>
    <submittedName>
        <fullName evidence="2">Uncharacterized protein</fullName>
    </submittedName>
</protein>
<dbReference type="AlphaFoldDB" id="A0A1L6RA47"/>
<evidence type="ECO:0000313" key="3">
    <source>
        <dbReference type="Proteomes" id="UP000185473"/>
    </source>
</evidence>
<feature type="transmembrane region" description="Helical" evidence="1">
    <location>
        <begin position="295"/>
        <end position="313"/>
    </location>
</feature>
<dbReference type="PANTHER" id="PTHR38454">
    <property type="entry name" value="INTEGRAL MEMBRANE PROTEIN-RELATED"/>
    <property type="match status" value="1"/>
</dbReference>
<organism evidence="2 3">
    <name type="scientific">Weissella jogaejeotgali</name>
    <dbReference type="NCBI Taxonomy" id="1631871"/>
    <lineage>
        <taxon>Bacteria</taxon>
        <taxon>Bacillati</taxon>
        <taxon>Bacillota</taxon>
        <taxon>Bacilli</taxon>
        <taxon>Lactobacillales</taxon>
        <taxon>Lactobacillaceae</taxon>
        <taxon>Weissella</taxon>
    </lineage>
</organism>
<accession>A0A1L6RA47</accession>
<dbReference type="Proteomes" id="UP000185473">
    <property type="component" value="Chromosome"/>
</dbReference>
<dbReference type="STRING" id="1631871.FOL01_0545"/>
<feature type="transmembrane region" description="Helical" evidence="1">
    <location>
        <begin position="114"/>
        <end position="133"/>
    </location>
</feature>
<feature type="transmembrane region" description="Helical" evidence="1">
    <location>
        <begin position="325"/>
        <end position="345"/>
    </location>
</feature>
<dbReference type="EMBL" id="CP014332">
    <property type="protein sequence ID" value="APS41404.1"/>
    <property type="molecule type" value="Genomic_DNA"/>
</dbReference>
<reference evidence="2 3" key="1">
    <citation type="submission" date="2016-02" db="EMBL/GenBank/DDBJ databases">
        <title>Complete Genome Sequence of Weissella jogaejeotgali FOL01.</title>
        <authorList>
            <person name="Lee J.-H."/>
            <person name="Ku H.-J."/>
        </authorList>
    </citation>
    <scope>NUCLEOTIDE SEQUENCE [LARGE SCALE GENOMIC DNA]</scope>
    <source>
        <strain evidence="2 3">FOL01</strain>
    </source>
</reference>
<feature type="transmembrane region" description="Helical" evidence="1">
    <location>
        <begin position="430"/>
        <end position="446"/>
    </location>
</feature>
<feature type="transmembrane region" description="Helical" evidence="1">
    <location>
        <begin position="163"/>
        <end position="182"/>
    </location>
</feature>
<keyword evidence="3" id="KW-1185">Reference proteome</keyword>
<name>A0A1L6RA47_9LACO</name>
<feature type="transmembrane region" description="Helical" evidence="1">
    <location>
        <begin position="910"/>
        <end position="928"/>
    </location>
</feature>
<feature type="transmembrane region" description="Helical" evidence="1">
    <location>
        <begin position="405"/>
        <end position="423"/>
    </location>
</feature>
<feature type="transmembrane region" description="Helical" evidence="1">
    <location>
        <begin position="12"/>
        <end position="32"/>
    </location>
</feature>
<feature type="transmembrane region" description="Helical" evidence="1">
    <location>
        <begin position="202"/>
        <end position="220"/>
    </location>
</feature>
<dbReference type="InterPro" id="IPR018580">
    <property type="entry name" value="Uncharacterised_YfhO"/>
</dbReference>
<dbReference type="PANTHER" id="PTHR38454:SF1">
    <property type="entry name" value="INTEGRAL MEMBRANE PROTEIN"/>
    <property type="match status" value="1"/>
</dbReference>
<evidence type="ECO:0000313" key="2">
    <source>
        <dbReference type="EMBL" id="APS41404.1"/>
    </source>
</evidence>
<feature type="transmembrane region" description="Helical" evidence="1">
    <location>
        <begin position="351"/>
        <end position="368"/>
    </location>
</feature>
<proteinExistence type="predicted"/>
<feature type="transmembrane region" description="Helical" evidence="1">
    <location>
        <begin position="139"/>
        <end position="156"/>
    </location>
</feature>
<feature type="transmembrane region" description="Helical" evidence="1">
    <location>
        <begin position="232"/>
        <end position="251"/>
    </location>
</feature>